<feature type="transmembrane region" description="Helical" evidence="1">
    <location>
        <begin position="103"/>
        <end position="127"/>
    </location>
</feature>
<dbReference type="GO" id="GO:0003677">
    <property type="term" value="F:DNA binding"/>
    <property type="evidence" value="ECO:0007669"/>
    <property type="project" value="InterPro"/>
</dbReference>
<dbReference type="AlphaFoldDB" id="A0A2M6IT91"/>
<proteinExistence type="predicted"/>
<comment type="caution">
    <text evidence="2">The sequence shown here is derived from an EMBL/GenBank/DDBJ whole genome shotgun (WGS) entry which is preliminary data.</text>
</comment>
<name>A0A2M6IT91_9BACT</name>
<dbReference type="EMBL" id="PCVM01000104">
    <property type="protein sequence ID" value="PIQ73094.1"/>
    <property type="molecule type" value="Genomic_DNA"/>
</dbReference>
<evidence type="ECO:0008006" key="4">
    <source>
        <dbReference type="Google" id="ProtNLM"/>
    </source>
</evidence>
<reference evidence="2 3" key="1">
    <citation type="submission" date="2017-09" db="EMBL/GenBank/DDBJ databases">
        <title>Depth-based differentiation of microbial function through sediment-hosted aquifers and enrichment of novel symbionts in the deep terrestrial subsurface.</title>
        <authorList>
            <person name="Probst A.J."/>
            <person name="Ladd B."/>
            <person name="Jarett J.K."/>
            <person name="Geller-Mcgrath D.E."/>
            <person name="Sieber C.M."/>
            <person name="Emerson J.B."/>
            <person name="Anantharaman K."/>
            <person name="Thomas B.C."/>
            <person name="Malmstrom R."/>
            <person name="Stieglmeier M."/>
            <person name="Klingl A."/>
            <person name="Woyke T."/>
            <person name="Ryan C.M."/>
            <person name="Banfield J.F."/>
        </authorList>
    </citation>
    <scope>NUCLEOTIDE SEQUENCE [LARGE SCALE GENOMIC DNA]</scope>
    <source>
        <strain evidence="2">CG11_big_fil_rev_8_21_14_0_20_36_8</strain>
    </source>
</reference>
<evidence type="ECO:0000256" key="1">
    <source>
        <dbReference type="SAM" id="Phobius"/>
    </source>
</evidence>
<dbReference type="InterPro" id="IPR010982">
    <property type="entry name" value="Lambda_DNA-bd_dom_sf"/>
</dbReference>
<keyword evidence="1" id="KW-0812">Transmembrane</keyword>
<accession>A0A2M6IT91</accession>
<evidence type="ECO:0000313" key="3">
    <source>
        <dbReference type="Proteomes" id="UP000231056"/>
    </source>
</evidence>
<dbReference type="PANTHER" id="PTHR34475:SF1">
    <property type="entry name" value="CYTOSKELETON PROTEIN RODZ"/>
    <property type="match status" value="1"/>
</dbReference>
<keyword evidence="1" id="KW-0472">Membrane</keyword>
<sequence>MNTMLSVGELLHRERIKKNISLPQAQKGTRLRGRYLQAIEENDWGVFSSRVYITGAIRSYASFLNIDPEKAIAYFRRDYVKTERITFRKRLPRLQFLPETKKILIIIFSSIFFVFLIYFSYQVYIFISPPEVLITSPSKRIFRNVDRITIIGQTEKEATITIFEKEVFPDQSGIFRYEFPLIKGTNKITIDVEGANGKHTEVNESFILE</sequence>
<keyword evidence="1" id="KW-1133">Transmembrane helix</keyword>
<gene>
    <name evidence="2" type="ORF">COV58_04400</name>
</gene>
<dbReference type="InterPro" id="IPR050400">
    <property type="entry name" value="Bact_Cytoskel_RodZ"/>
</dbReference>
<dbReference type="PANTHER" id="PTHR34475">
    <property type="match status" value="1"/>
</dbReference>
<dbReference type="Pfam" id="PF13413">
    <property type="entry name" value="HTH_25"/>
    <property type="match status" value="1"/>
</dbReference>
<dbReference type="Gene3D" id="1.10.260.40">
    <property type="entry name" value="lambda repressor-like DNA-binding domains"/>
    <property type="match status" value="1"/>
</dbReference>
<organism evidence="2 3">
    <name type="scientific">Candidatus Roizmanbacteria bacterium CG11_big_fil_rev_8_21_14_0_20_36_8</name>
    <dbReference type="NCBI Taxonomy" id="1974856"/>
    <lineage>
        <taxon>Bacteria</taxon>
        <taxon>Candidatus Roizmaniibacteriota</taxon>
    </lineage>
</organism>
<protein>
    <recommendedName>
        <fullName evidence="4">HTH cro/C1-type domain-containing protein</fullName>
    </recommendedName>
</protein>
<dbReference type="Gene3D" id="2.60.40.10">
    <property type="entry name" value="Immunoglobulins"/>
    <property type="match status" value="1"/>
</dbReference>
<evidence type="ECO:0000313" key="2">
    <source>
        <dbReference type="EMBL" id="PIQ73094.1"/>
    </source>
</evidence>
<dbReference type="InterPro" id="IPR013783">
    <property type="entry name" value="Ig-like_fold"/>
</dbReference>
<dbReference type="Proteomes" id="UP000231056">
    <property type="component" value="Unassembled WGS sequence"/>
</dbReference>